<name>A0ABT2CUJ7_9BURK</name>
<keyword evidence="3 9" id="KW-0349">Heme</keyword>
<evidence type="ECO:0000256" key="3">
    <source>
        <dbReference type="ARBA" id="ARBA00022617"/>
    </source>
</evidence>
<sequence>MRQARNRLGWACIAGIAALLAASASATLRPAVADAGAPAFTHEQVVRGARLAAIGTCASCHTADPARPFAGGVPLRTPFGTIYSTNITPDKETGIGGWPLDAFTRAMRDGVSRDGHHLYPAFPYNYYTHLSDADIADLYAFIMTRDPVRQAAHANEMRFPFGIRALVAGWNMLYLDKSPVMAQADKDAQWNRGAYLVQSLGHCGACHTPQNSLGAPDQRRYLGGGEAEGWFAPALNADSPSPLPWTVEQLTAYLRTGIAADHAIAGGPMQEVSTSFATADESDVRAIATYLHSTLVPRSQNVQDHAVAASQTPLPAHTAGTTADDRQLQLGAQVYADACARCHDERRQASSGGALQMPMAVAVYDPDPRSFLHIVRDGITPPSTEPSRWMPGFAGMLTDEQQVALAAYLRRYAAGLPPWPGLPGAVEKAKRP</sequence>
<evidence type="ECO:0000256" key="2">
    <source>
        <dbReference type="ARBA" id="ARBA00022475"/>
    </source>
</evidence>
<dbReference type="PANTHER" id="PTHR35008">
    <property type="entry name" value="BLL4482 PROTEIN-RELATED"/>
    <property type="match status" value="1"/>
</dbReference>
<dbReference type="InterPro" id="IPR051459">
    <property type="entry name" value="Cytochrome_c-type_DH"/>
</dbReference>
<dbReference type="Pfam" id="PF13442">
    <property type="entry name" value="Cytochrome_CBB3"/>
    <property type="match status" value="1"/>
</dbReference>
<feature type="signal peptide" evidence="10">
    <location>
        <begin position="1"/>
        <end position="26"/>
    </location>
</feature>
<dbReference type="InterPro" id="IPR009056">
    <property type="entry name" value="Cyt_c-like_dom"/>
</dbReference>
<evidence type="ECO:0000256" key="7">
    <source>
        <dbReference type="ARBA" id="ARBA00023004"/>
    </source>
</evidence>
<feature type="domain" description="Cytochrome c" evidence="11">
    <location>
        <begin position="188"/>
        <end position="295"/>
    </location>
</feature>
<evidence type="ECO:0000256" key="4">
    <source>
        <dbReference type="ARBA" id="ARBA00022723"/>
    </source>
</evidence>
<keyword evidence="13" id="KW-1185">Reference proteome</keyword>
<dbReference type="InterPro" id="IPR014353">
    <property type="entry name" value="Membr-bd_ADH_cyt_c"/>
</dbReference>
<keyword evidence="5 10" id="KW-0732">Signal</keyword>
<proteinExistence type="predicted"/>
<dbReference type="EMBL" id="JANUGU010000001">
    <property type="protein sequence ID" value="MCS0657647.1"/>
    <property type="molecule type" value="Genomic_DNA"/>
</dbReference>
<keyword evidence="6" id="KW-0677">Repeat</keyword>
<dbReference type="Gene3D" id="1.10.760.10">
    <property type="entry name" value="Cytochrome c-like domain"/>
    <property type="match status" value="3"/>
</dbReference>
<feature type="domain" description="Cytochrome c" evidence="11">
    <location>
        <begin position="326"/>
        <end position="413"/>
    </location>
</feature>
<keyword evidence="2" id="KW-1003">Cell membrane</keyword>
<comment type="caution">
    <text evidence="12">The sequence shown here is derived from an EMBL/GenBank/DDBJ whole genome shotgun (WGS) entry which is preliminary data.</text>
</comment>
<keyword evidence="4 9" id="KW-0479">Metal-binding</keyword>
<dbReference type="InterPro" id="IPR036909">
    <property type="entry name" value="Cyt_c-like_dom_sf"/>
</dbReference>
<protein>
    <submittedName>
        <fullName evidence="12">C-type cytochrome</fullName>
    </submittedName>
</protein>
<dbReference type="RefSeq" id="WP_258810787.1">
    <property type="nucleotide sequence ID" value="NZ_JANUGU010000001.1"/>
</dbReference>
<keyword evidence="7 9" id="KW-0408">Iron</keyword>
<evidence type="ECO:0000313" key="13">
    <source>
        <dbReference type="Proteomes" id="UP001204621"/>
    </source>
</evidence>
<evidence type="ECO:0000256" key="10">
    <source>
        <dbReference type="SAM" id="SignalP"/>
    </source>
</evidence>
<comment type="subcellular location">
    <subcellularLocation>
        <location evidence="1">Cell membrane</location>
    </subcellularLocation>
</comment>
<keyword evidence="8" id="KW-0472">Membrane</keyword>
<feature type="chain" id="PRO_5045091995" evidence="10">
    <location>
        <begin position="27"/>
        <end position="432"/>
    </location>
</feature>
<evidence type="ECO:0000256" key="8">
    <source>
        <dbReference type="ARBA" id="ARBA00023136"/>
    </source>
</evidence>
<evidence type="ECO:0000256" key="6">
    <source>
        <dbReference type="ARBA" id="ARBA00022737"/>
    </source>
</evidence>
<gene>
    <name evidence="12" type="ORF">NX778_06160</name>
</gene>
<dbReference type="PANTHER" id="PTHR35008:SF8">
    <property type="entry name" value="ALCOHOL DEHYDROGENASE CYTOCHROME C SUBUNIT"/>
    <property type="match status" value="1"/>
</dbReference>
<accession>A0ABT2CUJ7</accession>
<organism evidence="12 13">
    <name type="scientific">Massilia terrae</name>
    <dbReference type="NCBI Taxonomy" id="1811224"/>
    <lineage>
        <taxon>Bacteria</taxon>
        <taxon>Pseudomonadati</taxon>
        <taxon>Pseudomonadota</taxon>
        <taxon>Betaproteobacteria</taxon>
        <taxon>Burkholderiales</taxon>
        <taxon>Oxalobacteraceae</taxon>
        <taxon>Telluria group</taxon>
        <taxon>Massilia</taxon>
    </lineage>
</organism>
<reference evidence="12 13" key="1">
    <citation type="submission" date="2022-08" db="EMBL/GenBank/DDBJ databases">
        <title>Reclassification of Massilia species as members of the genera Telluria, Duganella, Pseudoduganella, Mokoshia gen. nov. and Zemynaea gen. nov. using orthogonal and non-orthogonal genome-based approaches.</title>
        <authorList>
            <person name="Bowman J.P."/>
        </authorList>
    </citation>
    <scope>NUCLEOTIDE SEQUENCE [LARGE SCALE GENOMIC DNA]</scope>
    <source>
        <strain evidence="12 13">JCM 31606</strain>
    </source>
</reference>
<evidence type="ECO:0000259" key="11">
    <source>
        <dbReference type="PROSITE" id="PS51007"/>
    </source>
</evidence>
<dbReference type="PROSITE" id="PS51007">
    <property type="entry name" value="CYTC"/>
    <property type="match status" value="3"/>
</dbReference>
<dbReference type="Pfam" id="PF00034">
    <property type="entry name" value="Cytochrom_C"/>
    <property type="match status" value="2"/>
</dbReference>
<dbReference type="PIRSF" id="PIRSF000018">
    <property type="entry name" value="Mb_ADH_cyt_c"/>
    <property type="match status" value="1"/>
</dbReference>
<evidence type="ECO:0000256" key="1">
    <source>
        <dbReference type="ARBA" id="ARBA00004236"/>
    </source>
</evidence>
<feature type="domain" description="Cytochrome c" evidence="11">
    <location>
        <begin position="31"/>
        <end position="146"/>
    </location>
</feature>
<evidence type="ECO:0000256" key="9">
    <source>
        <dbReference type="PROSITE-ProRule" id="PRU00433"/>
    </source>
</evidence>
<dbReference type="SUPFAM" id="SSF46626">
    <property type="entry name" value="Cytochrome c"/>
    <property type="match status" value="3"/>
</dbReference>
<evidence type="ECO:0000313" key="12">
    <source>
        <dbReference type="EMBL" id="MCS0657647.1"/>
    </source>
</evidence>
<dbReference type="Proteomes" id="UP001204621">
    <property type="component" value="Unassembled WGS sequence"/>
</dbReference>
<evidence type="ECO:0000256" key="5">
    <source>
        <dbReference type="ARBA" id="ARBA00022729"/>
    </source>
</evidence>